<sequence length="195" mass="21128">MNRIDVTSEIELCTAADSPRKRCPYRRRRASNRVSEQSERARARHGPARAAPVVVRERATSRHSVAHIAESAAVVTAAAPRSPTCPTLLATSMHRPPSLSLPLSLSPLSLLPPSLSLHPFLPPSPAPPLFPLPPPPSLRTHSGFRVFRAGERETRAPTRTLFPLSSLFSAYSVIPVSPTASESSHFACALRINLV</sequence>
<gene>
    <name evidence="2" type="ORF">PUN28_018961</name>
</gene>
<proteinExistence type="predicted"/>
<keyword evidence="3" id="KW-1185">Reference proteome</keyword>
<dbReference type="EMBL" id="JADYXP020000024">
    <property type="protein sequence ID" value="KAL0101488.1"/>
    <property type="molecule type" value="Genomic_DNA"/>
</dbReference>
<evidence type="ECO:0000256" key="1">
    <source>
        <dbReference type="SAM" id="MobiDB-lite"/>
    </source>
</evidence>
<comment type="caution">
    <text evidence="2">The sequence shown here is derived from an EMBL/GenBank/DDBJ whole genome shotgun (WGS) entry which is preliminary data.</text>
</comment>
<dbReference type="AlphaFoldDB" id="A0AAW2ECS1"/>
<dbReference type="Proteomes" id="UP001430953">
    <property type="component" value="Unassembled WGS sequence"/>
</dbReference>
<protein>
    <submittedName>
        <fullName evidence="2">Uncharacterized protein</fullName>
    </submittedName>
</protein>
<evidence type="ECO:0000313" key="3">
    <source>
        <dbReference type="Proteomes" id="UP001430953"/>
    </source>
</evidence>
<name>A0AAW2ECS1_9HYME</name>
<reference evidence="2 3" key="1">
    <citation type="submission" date="2023-03" db="EMBL/GenBank/DDBJ databases">
        <title>High recombination rates correlate with genetic variation in Cardiocondyla obscurior ants.</title>
        <authorList>
            <person name="Errbii M."/>
        </authorList>
    </citation>
    <scope>NUCLEOTIDE SEQUENCE [LARGE SCALE GENOMIC DNA]</scope>
    <source>
        <strain evidence="2">Alpha-2009</strain>
        <tissue evidence="2">Whole body</tissue>
    </source>
</reference>
<accession>A0AAW2ECS1</accession>
<organism evidence="2 3">
    <name type="scientific">Cardiocondyla obscurior</name>
    <dbReference type="NCBI Taxonomy" id="286306"/>
    <lineage>
        <taxon>Eukaryota</taxon>
        <taxon>Metazoa</taxon>
        <taxon>Ecdysozoa</taxon>
        <taxon>Arthropoda</taxon>
        <taxon>Hexapoda</taxon>
        <taxon>Insecta</taxon>
        <taxon>Pterygota</taxon>
        <taxon>Neoptera</taxon>
        <taxon>Endopterygota</taxon>
        <taxon>Hymenoptera</taxon>
        <taxon>Apocrita</taxon>
        <taxon>Aculeata</taxon>
        <taxon>Formicoidea</taxon>
        <taxon>Formicidae</taxon>
        <taxon>Myrmicinae</taxon>
        <taxon>Cardiocondyla</taxon>
    </lineage>
</organism>
<evidence type="ECO:0000313" key="2">
    <source>
        <dbReference type="EMBL" id="KAL0101488.1"/>
    </source>
</evidence>
<feature type="region of interest" description="Disordered" evidence="1">
    <location>
        <begin position="26"/>
        <end position="52"/>
    </location>
</feature>